<evidence type="ECO:0000313" key="2">
    <source>
        <dbReference type="Proteomes" id="UP001153076"/>
    </source>
</evidence>
<keyword evidence="2" id="KW-1185">Reference proteome</keyword>
<protein>
    <submittedName>
        <fullName evidence="1">Uncharacterized protein</fullName>
    </submittedName>
</protein>
<name>A0A9Q1GGK9_9CARY</name>
<accession>A0A9Q1GGK9</accession>
<dbReference type="AlphaFoldDB" id="A0A9Q1GGK9"/>
<proteinExistence type="predicted"/>
<sequence>MKLGLLLKQHHPKSPVSLGALWTVWTRPNARAEQVRPRNSQVAMKEQMLCQDVGTICAGTSTYLFRISLITGCKGKRYIAIHLADGSFTVASGWGITKEYSAGKRYCFSRADLFSLVTALGSGKWLLKPSCGSERVGAPGNFDPSAMISVTGGVRPFRLGTELPGPNDDSVEELIEAPSEDKLLEECPEAELGEPDRKEVLELEEATLASGLRLCHPANLEVGHIVSYGDLPRVRHLHLRAKNVGGGGVLATRPRGVARLKKGNDIGNLFRLLILILSGDASHHPTINKGREVGELRCRPSIWGPACPSRTSPLDEQDDDIIYNK</sequence>
<dbReference type="EMBL" id="JAKOGI010003467">
    <property type="protein sequence ID" value="KAJ8420397.1"/>
    <property type="molecule type" value="Genomic_DNA"/>
</dbReference>
<dbReference type="Proteomes" id="UP001153076">
    <property type="component" value="Unassembled WGS sequence"/>
</dbReference>
<organism evidence="1 2">
    <name type="scientific">Carnegiea gigantea</name>
    <dbReference type="NCBI Taxonomy" id="171969"/>
    <lineage>
        <taxon>Eukaryota</taxon>
        <taxon>Viridiplantae</taxon>
        <taxon>Streptophyta</taxon>
        <taxon>Embryophyta</taxon>
        <taxon>Tracheophyta</taxon>
        <taxon>Spermatophyta</taxon>
        <taxon>Magnoliopsida</taxon>
        <taxon>eudicotyledons</taxon>
        <taxon>Gunneridae</taxon>
        <taxon>Pentapetalae</taxon>
        <taxon>Caryophyllales</taxon>
        <taxon>Cactineae</taxon>
        <taxon>Cactaceae</taxon>
        <taxon>Cactoideae</taxon>
        <taxon>Echinocereeae</taxon>
        <taxon>Carnegiea</taxon>
    </lineage>
</organism>
<evidence type="ECO:0000313" key="1">
    <source>
        <dbReference type="EMBL" id="KAJ8420397.1"/>
    </source>
</evidence>
<reference evidence="1" key="1">
    <citation type="submission" date="2022-04" db="EMBL/GenBank/DDBJ databases">
        <title>Carnegiea gigantea Genome sequencing and assembly v2.</title>
        <authorList>
            <person name="Copetti D."/>
            <person name="Sanderson M.J."/>
            <person name="Burquez A."/>
            <person name="Wojciechowski M.F."/>
        </authorList>
    </citation>
    <scope>NUCLEOTIDE SEQUENCE</scope>
    <source>
        <strain evidence="1">SGP5-SGP5p</strain>
        <tissue evidence="1">Aerial part</tissue>
    </source>
</reference>
<gene>
    <name evidence="1" type="ORF">Cgig2_013884</name>
</gene>
<comment type="caution">
    <text evidence="1">The sequence shown here is derived from an EMBL/GenBank/DDBJ whole genome shotgun (WGS) entry which is preliminary data.</text>
</comment>